<dbReference type="Proteomes" id="UP000664617">
    <property type="component" value="Unassembled WGS sequence"/>
</dbReference>
<organism evidence="6 7">
    <name type="scientific">Myceligenerans salitolerans</name>
    <dbReference type="NCBI Taxonomy" id="1230528"/>
    <lineage>
        <taxon>Bacteria</taxon>
        <taxon>Bacillati</taxon>
        <taxon>Actinomycetota</taxon>
        <taxon>Actinomycetes</taxon>
        <taxon>Micrococcales</taxon>
        <taxon>Promicromonosporaceae</taxon>
        <taxon>Myceligenerans</taxon>
    </lineage>
</organism>
<comment type="caution">
    <text evidence="6">The sequence shown here is derived from an EMBL/GenBank/DDBJ whole genome shotgun (WGS) entry which is preliminary data.</text>
</comment>
<dbReference type="RefSeq" id="WP_207274236.1">
    <property type="nucleotide sequence ID" value="NZ_JAFMPK010000024.1"/>
</dbReference>
<evidence type="ECO:0000256" key="3">
    <source>
        <dbReference type="RuleBase" id="RU003476"/>
    </source>
</evidence>
<dbReference type="EMBL" id="JAFMPK010000024">
    <property type="protein sequence ID" value="MBO0608255.1"/>
    <property type="molecule type" value="Genomic_DNA"/>
</dbReference>
<dbReference type="Gene3D" id="3.90.79.10">
    <property type="entry name" value="Nucleoside Triphosphate Pyrophosphohydrolase"/>
    <property type="match status" value="1"/>
</dbReference>
<reference evidence="7" key="2">
    <citation type="submission" date="2023-07" db="EMBL/GenBank/DDBJ databases">
        <title>Myceligenerans salitolerans sp. nov., a halotolerant actinomycete isolated from a salt lake in Xinjiang, China.</title>
        <authorList>
            <person name="Guan T."/>
        </authorList>
    </citation>
    <scope>NUCLEOTIDE SEQUENCE [LARGE SCALE GENOMIC DNA]</scope>
    <source>
        <strain evidence="7">XHU 5031</strain>
    </source>
</reference>
<keyword evidence="7" id="KW-1185">Reference proteome</keyword>
<dbReference type="SUPFAM" id="SSF55811">
    <property type="entry name" value="Nudix"/>
    <property type="match status" value="1"/>
</dbReference>
<name>A0ABS3I5L1_9MICO</name>
<dbReference type="InterPro" id="IPR020084">
    <property type="entry name" value="NUDIX_hydrolase_CS"/>
</dbReference>
<dbReference type="PANTHER" id="PTHR43736:SF1">
    <property type="entry name" value="DIHYDRONEOPTERIN TRIPHOSPHATE DIPHOSPHATASE"/>
    <property type="match status" value="1"/>
</dbReference>
<dbReference type="PRINTS" id="PR00502">
    <property type="entry name" value="NUDIXFAMILY"/>
</dbReference>
<dbReference type="PROSITE" id="PS51462">
    <property type="entry name" value="NUDIX"/>
    <property type="match status" value="1"/>
</dbReference>
<dbReference type="InterPro" id="IPR020476">
    <property type="entry name" value="Nudix_hydrolase"/>
</dbReference>
<gene>
    <name evidence="6" type="ORF">J0911_04355</name>
</gene>
<reference evidence="6 7" key="1">
    <citation type="submission" date="2021-03" db="EMBL/GenBank/DDBJ databases">
        <authorList>
            <person name="Xin L."/>
        </authorList>
    </citation>
    <scope>NUCLEOTIDE SEQUENCE [LARGE SCALE GENOMIC DNA]</scope>
    <source>
        <strain evidence="6 7">XHU 5031</strain>
    </source>
</reference>
<comment type="similarity">
    <text evidence="1 3">Belongs to the Nudix hydrolase family.</text>
</comment>
<dbReference type="PROSITE" id="PS00893">
    <property type="entry name" value="NUDIX_BOX"/>
    <property type="match status" value="1"/>
</dbReference>
<keyword evidence="2 3" id="KW-0378">Hydrolase</keyword>
<feature type="region of interest" description="Disordered" evidence="4">
    <location>
        <begin position="1"/>
        <end position="29"/>
    </location>
</feature>
<dbReference type="Pfam" id="PF00293">
    <property type="entry name" value="NUDIX"/>
    <property type="match status" value="1"/>
</dbReference>
<evidence type="ECO:0000256" key="2">
    <source>
        <dbReference type="ARBA" id="ARBA00022801"/>
    </source>
</evidence>
<protein>
    <submittedName>
        <fullName evidence="6">NUDIX hydrolase</fullName>
    </submittedName>
</protein>
<dbReference type="InterPro" id="IPR000086">
    <property type="entry name" value="NUDIX_hydrolase_dom"/>
</dbReference>
<dbReference type="GO" id="GO:0016787">
    <property type="term" value="F:hydrolase activity"/>
    <property type="evidence" value="ECO:0007669"/>
    <property type="project" value="UniProtKB-KW"/>
</dbReference>
<evidence type="ECO:0000313" key="7">
    <source>
        <dbReference type="Proteomes" id="UP000664617"/>
    </source>
</evidence>
<sequence length="215" mass="22910">MSTPAPAGDRPIGRPDVPTPPGGAPLRVDPSRVATAPAAAAAHLPVVDETSAGGLVLRPTPGFPSTPTGFDAAVLLRRNRSGRIEWCLPKGHLEGLETPEEAAIREIREETGIHGSIQVDLGVIDYWFTGEDRRVHKVVHHFLLRADGGSLTVENDPDGEAEDVVWVGLHDLPAKLSYPNEQRLAAVAAERVGSSPELLAALRSGRSHLETPDHP</sequence>
<evidence type="ECO:0000259" key="5">
    <source>
        <dbReference type="PROSITE" id="PS51462"/>
    </source>
</evidence>
<evidence type="ECO:0000256" key="4">
    <source>
        <dbReference type="SAM" id="MobiDB-lite"/>
    </source>
</evidence>
<dbReference type="PANTHER" id="PTHR43736">
    <property type="entry name" value="ADP-RIBOSE PYROPHOSPHATASE"/>
    <property type="match status" value="1"/>
</dbReference>
<evidence type="ECO:0000256" key="1">
    <source>
        <dbReference type="ARBA" id="ARBA00005582"/>
    </source>
</evidence>
<dbReference type="InterPro" id="IPR015797">
    <property type="entry name" value="NUDIX_hydrolase-like_dom_sf"/>
</dbReference>
<dbReference type="CDD" id="cd03673">
    <property type="entry name" value="NUDIX_Ap6A_hydrolase"/>
    <property type="match status" value="1"/>
</dbReference>
<feature type="domain" description="Nudix hydrolase" evidence="5">
    <location>
        <begin position="47"/>
        <end position="189"/>
    </location>
</feature>
<evidence type="ECO:0000313" key="6">
    <source>
        <dbReference type="EMBL" id="MBO0608255.1"/>
    </source>
</evidence>
<proteinExistence type="inferred from homology"/>
<accession>A0ABS3I5L1</accession>